<feature type="domain" description="SnoaL-like" evidence="2">
    <location>
        <begin position="5"/>
        <end position="122"/>
    </location>
</feature>
<dbReference type="Pfam" id="PF13577">
    <property type="entry name" value="SnoaL_4"/>
    <property type="match status" value="1"/>
</dbReference>
<gene>
    <name evidence="3" type="ORF">HKK74_14020</name>
</gene>
<dbReference type="InterPro" id="IPR037401">
    <property type="entry name" value="SnoaL-like"/>
</dbReference>
<organism evidence="3 4">
    <name type="scientific">Actinomadura alba</name>
    <dbReference type="NCBI Taxonomy" id="406431"/>
    <lineage>
        <taxon>Bacteria</taxon>
        <taxon>Bacillati</taxon>
        <taxon>Actinomycetota</taxon>
        <taxon>Actinomycetes</taxon>
        <taxon>Streptosporangiales</taxon>
        <taxon>Thermomonosporaceae</taxon>
        <taxon>Actinomadura</taxon>
    </lineage>
</organism>
<proteinExistence type="predicted"/>
<keyword evidence="4" id="KW-1185">Reference proteome</keyword>
<comment type="caution">
    <text evidence="3">The sequence shown here is derived from an EMBL/GenBank/DDBJ whole genome shotgun (WGS) entry which is preliminary data.</text>
</comment>
<evidence type="ECO:0000256" key="1">
    <source>
        <dbReference type="SAM" id="MobiDB-lite"/>
    </source>
</evidence>
<protein>
    <submittedName>
        <fullName evidence="3">Nuclear transport factor 2 family protein</fullName>
    </submittedName>
</protein>
<dbReference type="RefSeq" id="WP_187243630.1">
    <property type="nucleotide sequence ID" value="NZ_BAAAOK010000013.1"/>
</dbReference>
<dbReference type="Proteomes" id="UP000805614">
    <property type="component" value="Unassembled WGS sequence"/>
</dbReference>
<dbReference type="SUPFAM" id="SSF54427">
    <property type="entry name" value="NTF2-like"/>
    <property type="match status" value="1"/>
</dbReference>
<evidence type="ECO:0000313" key="3">
    <source>
        <dbReference type="EMBL" id="MBC6466613.1"/>
    </source>
</evidence>
<reference evidence="3 4" key="1">
    <citation type="submission" date="2020-06" db="EMBL/GenBank/DDBJ databases">
        <title>Actinomadura xiongansis sp. nov., isolated from soil of Baiyangdian.</title>
        <authorList>
            <person name="Zhang X."/>
        </authorList>
    </citation>
    <scope>NUCLEOTIDE SEQUENCE [LARGE SCALE GENOMIC DNA]</scope>
    <source>
        <strain evidence="3 4">HBUM206468</strain>
    </source>
</reference>
<dbReference type="Gene3D" id="3.10.450.50">
    <property type="match status" value="1"/>
</dbReference>
<name>A0ABR7LP35_9ACTN</name>
<dbReference type="InterPro" id="IPR032710">
    <property type="entry name" value="NTF2-like_dom_sf"/>
</dbReference>
<sequence length="165" mass="18247">MDHVDRHELTDLVARLGRLLDEKRFGEVRTVFTEDASVATASGAVQGIDALVEKARRIRPPGVFTQSFITNPLIDVDGDTATITANLLAVFVGRPEGRGRLFAERYHLTAARTPQGWRISRVEGVPLWEATLPEVTPFHPDVVPHPDVAPQADMDTTADRSRSKR</sequence>
<dbReference type="EMBL" id="JABVEC010000009">
    <property type="protein sequence ID" value="MBC6466613.1"/>
    <property type="molecule type" value="Genomic_DNA"/>
</dbReference>
<evidence type="ECO:0000259" key="2">
    <source>
        <dbReference type="Pfam" id="PF13577"/>
    </source>
</evidence>
<accession>A0ABR7LP35</accession>
<evidence type="ECO:0000313" key="4">
    <source>
        <dbReference type="Proteomes" id="UP000805614"/>
    </source>
</evidence>
<feature type="region of interest" description="Disordered" evidence="1">
    <location>
        <begin position="141"/>
        <end position="165"/>
    </location>
</feature>